<organism evidence="2 3">
    <name type="scientific">Polaribacter irgensii 23-P</name>
    <dbReference type="NCBI Taxonomy" id="313594"/>
    <lineage>
        <taxon>Bacteria</taxon>
        <taxon>Pseudomonadati</taxon>
        <taxon>Bacteroidota</taxon>
        <taxon>Flavobacteriia</taxon>
        <taxon>Flavobacteriales</taxon>
        <taxon>Flavobacteriaceae</taxon>
    </lineage>
</organism>
<proteinExistence type="predicted"/>
<sequence>MKSVLKLKSVFILSAIFFLANCSQENTQEHMMVTGTVVKMRNFAQAEAKSYHSKSGEINSISNEVSATLTSTVFKVVDGRMVPCDDCDINDFEITQVFLLNSQAQTSLYLNGFATNVNYTFTGEDVIGIDLNYKSEYVRMSDIDVFSQLQDGQYSYTDELGINVFDNESAGTTSAVYNFPIGSNEDDPENSLSRMWMRIVLDFSAENDI</sequence>
<keyword evidence="1" id="KW-0732">Signal</keyword>
<comment type="caution">
    <text evidence="2">The sequence shown here is derived from an EMBL/GenBank/DDBJ whole genome shotgun (WGS) entry which is preliminary data.</text>
</comment>
<evidence type="ECO:0008006" key="4">
    <source>
        <dbReference type="Google" id="ProtNLM"/>
    </source>
</evidence>
<evidence type="ECO:0000313" key="3">
    <source>
        <dbReference type="Proteomes" id="UP000003053"/>
    </source>
</evidence>
<dbReference type="Proteomes" id="UP000003053">
    <property type="component" value="Unassembled WGS sequence"/>
</dbReference>
<dbReference type="AlphaFoldDB" id="A4BZK3"/>
<feature type="signal peptide" evidence="1">
    <location>
        <begin position="1"/>
        <end position="20"/>
    </location>
</feature>
<evidence type="ECO:0000313" key="2">
    <source>
        <dbReference type="EMBL" id="EAR12596.1"/>
    </source>
</evidence>
<keyword evidence="3" id="KW-1185">Reference proteome</keyword>
<dbReference type="HOGENOM" id="CLU_1314468_0_0_10"/>
<feature type="chain" id="PRO_5002666837" description="Lipoprotein" evidence="1">
    <location>
        <begin position="21"/>
        <end position="209"/>
    </location>
</feature>
<name>A4BZK3_9FLAO</name>
<evidence type="ECO:0000256" key="1">
    <source>
        <dbReference type="SAM" id="SignalP"/>
    </source>
</evidence>
<reference evidence="2 3" key="1">
    <citation type="submission" date="2006-02" db="EMBL/GenBank/DDBJ databases">
        <authorList>
            <person name="Murray A."/>
            <person name="Staley J."/>
            <person name="Ferriera S."/>
            <person name="Johnson J."/>
            <person name="Kravitz S."/>
            <person name="Halpern A."/>
            <person name="Remington K."/>
            <person name="Beeson K."/>
            <person name="Tran B."/>
            <person name="Rogers Y.-H."/>
            <person name="Friedman R."/>
            <person name="Venter J.C."/>
        </authorList>
    </citation>
    <scope>NUCLEOTIDE SEQUENCE [LARGE SCALE GENOMIC DNA]</scope>
    <source>
        <strain evidence="2 3">23-P</strain>
    </source>
</reference>
<gene>
    <name evidence="2" type="ORF">PI23P_08220</name>
</gene>
<protein>
    <recommendedName>
        <fullName evidence="4">Lipoprotein</fullName>
    </recommendedName>
</protein>
<dbReference type="STRING" id="313594.PI23P_08220"/>
<accession>A4BZK3</accession>
<dbReference type="EMBL" id="AAOG01000002">
    <property type="protein sequence ID" value="EAR12596.1"/>
    <property type="molecule type" value="Genomic_DNA"/>
</dbReference>